<dbReference type="InterPro" id="IPR035914">
    <property type="entry name" value="Sperma_CUB_dom_sf"/>
</dbReference>
<evidence type="ECO:0000256" key="3">
    <source>
        <dbReference type="SAM" id="SignalP"/>
    </source>
</evidence>
<dbReference type="RefSeq" id="XP_028132470.1">
    <property type="nucleotide sequence ID" value="XM_028276669.1"/>
</dbReference>
<reference evidence="5" key="1">
    <citation type="submission" date="2025-08" db="UniProtKB">
        <authorList>
            <consortium name="RefSeq"/>
        </authorList>
    </citation>
    <scope>IDENTIFICATION</scope>
    <source>
        <tissue evidence="5">Whole insect</tissue>
    </source>
</reference>
<comment type="caution">
    <text evidence="2">Lacks conserved residue(s) required for the propagation of feature annotation.</text>
</comment>
<proteinExistence type="predicted"/>
<dbReference type="PROSITE" id="PS01180">
    <property type="entry name" value="CUB"/>
    <property type="match status" value="1"/>
</dbReference>
<dbReference type="InterPro" id="IPR000859">
    <property type="entry name" value="CUB_dom"/>
</dbReference>
<feature type="domain" description="CUB" evidence="4">
    <location>
        <begin position="116"/>
        <end position="235"/>
    </location>
</feature>
<sequence length="416" mass="47072">MKKVNKIWFYFHWILIYGKLSVLAKPAVKTDIWQDKNDQEEEQFVNNVNFSSAVNHSRLPRVLNFFPVPIEEECNANDGRRKGVCMNTYECRMKGGKSYGFCAYGFGVCCVFTATCDQEISNNITYFVNPDFPDLTRDMSSCSLRVKKMDEEIGQLRLDFVHFNLGQPNRKNGICEEDIFLMTTGSNSRDITLCGLNSGQHIYFDVDNTNDFIEIKMNMSRKAVTRLWEVKVTQMPFSQRAPAGCLQYYEGTTGIIQTMNFADNGRHLANQDYNICIRQEDAMCSIVYEPCHENAFRISPNSGDDYMEVGSGDYTDDDDEAGIVEGRQMDSCGDKITIPCESDDLLLSGEEDMIQGICDVIHCGSTLCPDGEDPCRIESTVTPFVVGVHFGRTVREASPEENLGMCLTYEQQDCNV</sequence>
<evidence type="ECO:0000259" key="4">
    <source>
        <dbReference type="PROSITE" id="PS01180"/>
    </source>
</evidence>
<keyword evidence="3" id="KW-0732">Signal</keyword>
<dbReference type="AlphaFoldDB" id="A0A6P7FGW5"/>
<name>A0A6P7FGW5_DIAVI</name>
<evidence type="ECO:0000256" key="2">
    <source>
        <dbReference type="PROSITE-ProRule" id="PRU00059"/>
    </source>
</evidence>
<dbReference type="Gene3D" id="2.60.120.290">
    <property type="entry name" value="Spermadhesin, CUB domain"/>
    <property type="match status" value="1"/>
</dbReference>
<dbReference type="Pfam" id="PF26080">
    <property type="entry name" value="CUB_animal"/>
    <property type="match status" value="1"/>
</dbReference>
<dbReference type="KEGG" id="dvv:114327953"/>
<protein>
    <submittedName>
        <fullName evidence="5">Uncharacterized protein LOC114327953</fullName>
    </submittedName>
</protein>
<feature type="signal peptide" evidence="3">
    <location>
        <begin position="1"/>
        <end position="24"/>
    </location>
</feature>
<gene>
    <name evidence="5" type="primary">LOC114327953</name>
</gene>
<dbReference type="InParanoid" id="A0A6P7FGW5"/>
<dbReference type="PANTHER" id="PTHR33236:SF4">
    <property type="entry name" value="CUB DOMAIN-CONTAINING PROTEIN"/>
    <property type="match status" value="1"/>
</dbReference>
<organism evidence="5">
    <name type="scientific">Diabrotica virgifera virgifera</name>
    <name type="common">western corn rootworm</name>
    <dbReference type="NCBI Taxonomy" id="50390"/>
    <lineage>
        <taxon>Eukaryota</taxon>
        <taxon>Metazoa</taxon>
        <taxon>Ecdysozoa</taxon>
        <taxon>Arthropoda</taxon>
        <taxon>Hexapoda</taxon>
        <taxon>Insecta</taxon>
        <taxon>Pterygota</taxon>
        <taxon>Neoptera</taxon>
        <taxon>Endopterygota</taxon>
        <taxon>Coleoptera</taxon>
        <taxon>Polyphaga</taxon>
        <taxon>Cucujiformia</taxon>
        <taxon>Chrysomeloidea</taxon>
        <taxon>Chrysomelidae</taxon>
        <taxon>Galerucinae</taxon>
        <taxon>Diabroticina</taxon>
        <taxon>Diabroticites</taxon>
        <taxon>Diabrotica</taxon>
    </lineage>
</organism>
<evidence type="ECO:0000256" key="1">
    <source>
        <dbReference type="ARBA" id="ARBA00023157"/>
    </source>
</evidence>
<dbReference type="InterPro" id="IPR058698">
    <property type="entry name" value="CUB_metazoa"/>
</dbReference>
<accession>A0A6P7FGW5</accession>
<dbReference type="OrthoDB" id="6344756at2759"/>
<dbReference type="PANTHER" id="PTHR33236">
    <property type="entry name" value="INTRAFLAGELLAR TRANSPORT PROTEIN 122 FAMILY PROTEIN-RELATED"/>
    <property type="match status" value="1"/>
</dbReference>
<keyword evidence="1" id="KW-1015">Disulfide bond</keyword>
<feature type="chain" id="PRO_5028342747" evidence="3">
    <location>
        <begin position="25"/>
        <end position="416"/>
    </location>
</feature>
<evidence type="ECO:0000313" key="5">
    <source>
        <dbReference type="RefSeq" id="XP_028132470.1"/>
    </source>
</evidence>